<dbReference type="GO" id="GO:0030247">
    <property type="term" value="F:polysaccharide binding"/>
    <property type="evidence" value="ECO:0007669"/>
    <property type="project" value="UniProtKB-UniRule"/>
</dbReference>
<proteinExistence type="predicted"/>
<dbReference type="InterPro" id="IPR013830">
    <property type="entry name" value="SGNH_hydro"/>
</dbReference>
<sequence length="356" mass="36419">MNPSLHCWEPPLPLTPVDERLLMPSPFRALCCALVATLLAASPALADQSTVEQAADPVRVMPLGDSITQGGSIGGYRLDLGTRLRAAGRNVDFVGSLADGPGSMPDRNHEGHPGWTIAQVDANVVNWLRTYTPRTILLHIGTNDMYGSDPAGAPGRLSSLVDKITAQAPGADVFVSTIIPIRFADATVRNYNAAIVPLLRAKAAAGKRVHVVDMYPAVPVADLPDGIHPNAAGYSKMAAVWFNALSSVPGSVGDPQDPGATCTATPKVTGTWNGGFQAEVVVTNPTASTLTGWSVRFTLPGGHTVTQIWGGTASGSVTVTNAAYNGTIGPGASAAFGFIASGSGAAAVGSATCAGA</sequence>
<dbReference type="CDD" id="cd01833">
    <property type="entry name" value="XynB_like"/>
    <property type="match status" value="1"/>
</dbReference>
<name>A0A1H9QUH4_9PSEU</name>
<dbReference type="PANTHER" id="PTHR30383">
    <property type="entry name" value="THIOESTERASE 1/PROTEASE 1/LYSOPHOSPHOLIPASE L1"/>
    <property type="match status" value="1"/>
</dbReference>
<reference evidence="4" key="1">
    <citation type="submission" date="2016-10" db="EMBL/GenBank/DDBJ databases">
        <authorList>
            <person name="Varghese N."/>
            <person name="Submissions S."/>
        </authorList>
    </citation>
    <scope>NUCLEOTIDE SEQUENCE [LARGE SCALE GENOMIC DNA]</scope>
    <source>
        <strain evidence="4">DSM 44437</strain>
    </source>
</reference>
<feature type="domain" description="CBM2" evidence="2">
    <location>
        <begin position="255"/>
        <end position="356"/>
    </location>
</feature>
<feature type="chain" id="PRO_5011560008" evidence="1">
    <location>
        <begin position="47"/>
        <end position="356"/>
    </location>
</feature>
<gene>
    <name evidence="3" type="ORF">SAMN04488000_110260</name>
</gene>
<dbReference type="Proteomes" id="UP000199503">
    <property type="component" value="Unassembled WGS sequence"/>
</dbReference>
<dbReference type="Gene3D" id="2.60.40.290">
    <property type="match status" value="1"/>
</dbReference>
<evidence type="ECO:0000313" key="3">
    <source>
        <dbReference type="EMBL" id="SER64114.1"/>
    </source>
</evidence>
<dbReference type="Pfam" id="PF00553">
    <property type="entry name" value="CBM_2"/>
    <property type="match status" value="1"/>
</dbReference>
<evidence type="ECO:0000313" key="4">
    <source>
        <dbReference type="Proteomes" id="UP000199503"/>
    </source>
</evidence>
<dbReference type="AlphaFoldDB" id="A0A1H9QUH4"/>
<dbReference type="InterPro" id="IPR036514">
    <property type="entry name" value="SGNH_hydro_sf"/>
</dbReference>
<keyword evidence="4" id="KW-1185">Reference proteome</keyword>
<dbReference type="PROSITE" id="PS51173">
    <property type="entry name" value="CBM2"/>
    <property type="match status" value="1"/>
</dbReference>
<protein>
    <submittedName>
        <fullName evidence="3">GDSL-like Lipase/Acylhydrolase family protein</fullName>
    </submittedName>
</protein>
<keyword evidence="3" id="KW-0378">Hydrolase</keyword>
<keyword evidence="1" id="KW-0732">Signal</keyword>
<dbReference type="GO" id="GO:0004553">
    <property type="term" value="F:hydrolase activity, hydrolyzing O-glycosyl compounds"/>
    <property type="evidence" value="ECO:0007669"/>
    <property type="project" value="InterPro"/>
</dbReference>
<dbReference type="GO" id="GO:0004622">
    <property type="term" value="F:phosphatidylcholine lysophospholipase activity"/>
    <property type="evidence" value="ECO:0007669"/>
    <property type="project" value="TreeGrafter"/>
</dbReference>
<organism evidence="3 4">
    <name type="scientific">Lentzea albida</name>
    <dbReference type="NCBI Taxonomy" id="65499"/>
    <lineage>
        <taxon>Bacteria</taxon>
        <taxon>Bacillati</taxon>
        <taxon>Actinomycetota</taxon>
        <taxon>Actinomycetes</taxon>
        <taxon>Pseudonocardiales</taxon>
        <taxon>Pseudonocardiaceae</taxon>
        <taxon>Lentzea</taxon>
    </lineage>
</organism>
<dbReference type="Pfam" id="PF13472">
    <property type="entry name" value="Lipase_GDSL_2"/>
    <property type="match status" value="1"/>
</dbReference>
<dbReference type="SUPFAM" id="SSF52266">
    <property type="entry name" value="SGNH hydrolase"/>
    <property type="match status" value="1"/>
</dbReference>
<evidence type="ECO:0000259" key="2">
    <source>
        <dbReference type="PROSITE" id="PS51173"/>
    </source>
</evidence>
<dbReference type="SMART" id="SM00637">
    <property type="entry name" value="CBD_II"/>
    <property type="match status" value="1"/>
</dbReference>
<dbReference type="Gene3D" id="3.40.50.1110">
    <property type="entry name" value="SGNH hydrolase"/>
    <property type="match status" value="1"/>
</dbReference>
<dbReference type="EMBL" id="FOFV01000010">
    <property type="protein sequence ID" value="SER64114.1"/>
    <property type="molecule type" value="Genomic_DNA"/>
</dbReference>
<feature type="signal peptide" evidence="1">
    <location>
        <begin position="1"/>
        <end position="46"/>
    </location>
</feature>
<dbReference type="PANTHER" id="PTHR30383:SF5">
    <property type="entry name" value="SGNH HYDROLASE-TYPE ESTERASE DOMAIN-CONTAINING PROTEIN"/>
    <property type="match status" value="1"/>
</dbReference>
<dbReference type="InterPro" id="IPR012291">
    <property type="entry name" value="CBM2_carb-bd_dom_sf"/>
</dbReference>
<dbReference type="InterPro" id="IPR051532">
    <property type="entry name" value="Ester_Hydrolysis_Enzymes"/>
</dbReference>
<accession>A0A1H9QUH4</accession>
<dbReference type="InterPro" id="IPR001919">
    <property type="entry name" value="CBD2"/>
</dbReference>
<dbReference type="STRING" id="65499.SAMN04488000_110260"/>
<dbReference type="SUPFAM" id="SSF49384">
    <property type="entry name" value="Carbohydrate-binding domain"/>
    <property type="match status" value="1"/>
</dbReference>
<evidence type="ECO:0000256" key="1">
    <source>
        <dbReference type="SAM" id="SignalP"/>
    </source>
</evidence>
<dbReference type="InterPro" id="IPR008965">
    <property type="entry name" value="CBM2/CBM3_carb-bd_dom_sf"/>
</dbReference>
<dbReference type="GO" id="GO:0005975">
    <property type="term" value="P:carbohydrate metabolic process"/>
    <property type="evidence" value="ECO:0007669"/>
    <property type="project" value="InterPro"/>
</dbReference>